<dbReference type="Pfam" id="PF16087">
    <property type="entry name" value="DUF4817"/>
    <property type="match status" value="1"/>
</dbReference>
<dbReference type="InterPro" id="IPR032135">
    <property type="entry name" value="DUF4817"/>
</dbReference>
<reference evidence="2" key="1">
    <citation type="submission" date="2022-03" db="EMBL/GenBank/DDBJ databases">
        <authorList>
            <person name="Tunstrom K."/>
        </authorList>
    </citation>
    <scope>NUCLEOTIDE SEQUENCE</scope>
</reference>
<gene>
    <name evidence="2" type="ORF">EEDITHA_LOCUS22460</name>
</gene>
<dbReference type="AlphaFoldDB" id="A0AAU9VB18"/>
<comment type="caution">
    <text evidence="2">The sequence shown here is derived from an EMBL/GenBank/DDBJ whole genome shotgun (WGS) entry which is preliminary data.</text>
</comment>
<evidence type="ECO:0000259" key="1">
    <source>
        <dbReference type="Pfam" id="PF16087"/>
    </source>
</evidence>
<proteinExistence type="predicted"/>
<dbReference type="Proteomes" id="UP001153954">
    <property type="component" value="Unassembled WGS sequence"/>
</dbReference>
<name>A0AAU9VB18_EUPED</name>
<protein>
    <recommendedName>
        <fullName evidence="1">DUF4817 domain-containing protein</fullName>
    </recommendedName>
</protein>
<keyword evidence="3" id="KW-1185">Reference proteome</keyword>
<dbReference type="EMBL" id="CAKOGL010000031">
    <property type="protein sequence ID" value="CAH2108534.1"/>
    <property type="molecule type" value="Genomic_DNA"/>
</dbReference>
<evidence type="ECO:0000313" key="3">
    <source>
        <dbReference type="Proteomes" id="UP001153954"/>
    </source>
</evidence>
<evidence type="ECO:0000313" key="2">
    <source>
        <dbReference type="EMBL" id="CAH2108534.1"/>
    </source>
</evidence>
<organism evidence="2 3">
    <name type="scientific">Euphydryas editha</name>
    <name type="common">Edith's checkerspot</name>
    <dbReference type="NCBI Taxonomy" id="104508"/>
    <lineage>
        <taxon>Eukaryota</taxon>
        <taxon>Metazoa</taxon>
        <taxon>Ecdysozoa</taxon>
        <taxon>Arthropoda</taxon>
        <taxon>Hexapoda</taxon>
        <taxon>Insecta</taxon>
        <taxon>Pterygota</taxon>
        <taxon>Neoptera</taxon>
        <taxon>Endopterygota</taxon>
        <taxon>Lepidoptera</taxon>
        <taxon>Glossata</taxon>
        <taxon>Ditrysia</taxon>
        <taxon>Papilionoidea</taxon>
        <taxon>Nymphalidae</taxon>
        <taxon>Nymphalinae</taxon>
        <taxon>Euphydryas</taxon>
    </lineage>
</organism>
<sequence length="117" mass="13883">MEKYPGTHRTFCVRAYYRNGDSIVASQRLYRAKYRTQHAPSDDSIRKWIRMFENTGATVKIQYWLLSFSPRRRNDSRSGRVSSSKSVFIHPKARPIIKEQKITLAFDFKERFAFKSL</sequence>
<accession>A0AAU9VB18</accession>
<feature type="domain" description="DUF4817" evidence="1">
    <location>
        <begin position="7"/>
        <end position="57"/>
    </location>
</feature>